<organism evidence="1 2">
    <name type="scientific">Flavihumibacter petaseus NBRC 106054</name>
    <dbReference type="NCBI Taxonomy" id="1220578"/>
    <lineage>
        <taxon>Bacteria</taxon>
        <taxon>Pseudomonadati</taxon>
        <taxon>Bacteroidota</taxon>
        <taxon>Chitinophagia</taxon>
        <taxon>Chitinophagales</taxon>
        <taxon>Chitinophagaceae</taxon>
        <taxon>Flavihumibacter</taxon>
    </lineage>
</organism>
<gene>
    <name evidence="1" type="ORF">FPE01S_02_09200</name>
</gene>
<dbReference type="EMBL" id="BBWV01000002">
    <property type="protein sequence ID" value="GAO43814.1"/>
    <property type="molecule type" value="Genomic_DNA"/>
</dbReference>
<keyword evidence="2" id="KW-1185">Reference proteome</keyword>
<dbReference type="STRING" id="1220578.FPE01S_02_09200"/>
<evidence type="ECO:0000313" key="2">
    <source>
        <dbReference type="Proteomes" id="UP000033121"/>
    </source>
</evidence>
<name>A0A0E9N1T5_9BACT</name>
<sequence>MYKAISLSGAHKWNVIAGTGGGGAGAWGAITGTLSDQTDLQSALNGKQSSLVSGTNIKTVNGNSLVGSGDVAVGSTNSNVGSGYRLAVQNTNNIKSLTPGQFVKIDSTSSTNTLGIDSTTFPFFIPTVPDIPTLESKGISDNNQFILKDVGIFEYRASGTPDGSSSFAANGGGIWLLVTNNVGPSTFSDLAQLAGTITDNNKWVKFGTAIIRFSTVTNNDGTQVYRKQGQSFTWTTVDQPWNNNDTHRKLFTDTAISSGASGIQVNFANTRAVIYGSINMDESLAQFGMVGGGTIANANADFRVFKQENHTYQFTDAQITSLNAGTEITLSKRNSSTNAYIYTGTWDDTKLKYDASTGLFTLRSFGVNSWTRDASSMSPIIEWAGADSMYWARPVIETRDMTESSGTVNWPLSTAWQKKFYLVNHLGQIRTTALRSTDNLNIIQNGVWEHVPHAAADGRAAADFQKNIFVSSGGTLRNYWCLFIMEIWADTYNVTGSSDIMVHWQQFRNGSGIATSYRLQEATLANYSDAVDIYTGSALQFRDSSPQKYYRLYATVGGVESLVTSFNRKLPAR</sequence>
<dbReference type="AlphaFoldDB" id="A0A0E9N1T5"/>
<reference evidence="1 2" key="1">
    <citation type="submission" date="2015-04" db="EMBL/GenBank/DDBJ databases">
        <title>Whole genome shotgun sequence of Flavihumibacter petaseus NBRC 106054.</title>
        <authorList>
            <person name="Miyazawa S."/>
            <person name="Hosoyama A."/>
            <person name="Hashimoto M."/>
            <person name="Noguchi M."/>
            <person name="Tsuchikane K."/>
            <person name="Ohji S."/>
            <person name="Yamazoe A."/>
            <person name="Ichikawa N."/>
            <person name="Kimura A."/>
            <person name="Fujita N."/>
        </authorList>
    </citation>
    <scope>NUCLEOTIDE SEQUENCE [LARGE SCALE GENOMIC DNA]</scope>
    <source>
        <strain evidence="1 2">NBRC 106054</strain>
    </source>
</reference>
<protein>
    <submittedName>
        <fullName evidence="1">Uncharacterized protein</fullName>
    </submittedName>
</protein>
<dbReference type="Proteomes" id="UP000033121">
    <property type="component" value="Unassembled WGS sequence"/>
</dbReference>
<proteinExistence type="predicted"/>
<comment type="caution">
    <text evidence="1">The sequence shown here is derived from an EMBL/GenBank/DDBJ whole genome shotgun (WGS) entry which is preliminary data.</text>
</comment>
<evidence type="ECO:0000313" key="1">
    <source>
        <dbReference type="EMBL" id="GAO43814.1"/>
    </source>
</evidence>
<accession>A0A0E9N1T5</accession>